<dbReference type="PANTHER" id="PTHR45772:SF7">
    <property type="entry name" value="AMINO ACID ABC TRANSPORTER ATP-BINDING PROTEIN"/>
    <property type="match status" value="1"/>
</dbReference>
<dbReference type="InterPro" id="IPR051120">
    <property type="entry name" value="ABC_AA/LPS_Transport"/>
</dbReference>
<dbReference type="GO" id="GO:1903806">
    <property type="term" value="P:L-isoleucine import across plasma membrane"/>
    <property type="evidence" value="ECO:0007669"/>
    <property type="project" value="TreeGrafter"/>
</dbReference>
<evidence type="ECO:0000256" key="3">
    <source>
        <dbReference type="ARBA" id="ARBA00022840"/>
    </source>
</evidence>
<dbReference type="GO" id="GO:0005524">
    <property type="term" value="F:ATP binding"/>
    <property type="evidence" value="ECO:0007669"/>
    <property type="project" value="UniProtKB-KW"/>
</dbReference>
<evidence type="ECO:0000313" key="8">
    <source>
        <dbReference type="Proteomes" id="UP000293902"/>
    </source>
</evidence>
<gene>
    <name evidence="6" type="primary">livG</name>
    <name evidence="6" type="ORF">DO021_10260</name>
    <name evidence="5" type="ORF">EYB58_13895</name>
</gene>
<dbReference type="InterPro" id="IPR003439">
    <property type="entry name" value="ABC_transporter-like_ATP-bd"/>
</dbReference>
<keyword evidence="1" id="KW-0813">Transport</keyword>
<dbReference type="InterPro" id="IPR027417">
    <property type="entry name" value="P-loop_NTPase"/>
</dbReference>
<keyword evidence="2" id="KW-0547">Nucleotide-binding</keyword>
<accession>A0A328FFE7</accession>
<dbReference type="AlphaFoldDB" id="A0A328FFE7"/>
<evidence type="ECO:0000256" key="1">
    <source>
        <dbReference type="ARBA" id="ARBA00022448"/>
    </source>
</evidence>
<dbReference type="GO" id="GO:0005304">
    <property type="term" value="F:L-valine transmembrane transporter activity"/>
    <property type="evidence" value="ECO:0007669"/>
    <property type="project" value="TreeGrafter"/>
</dbReference>
<evidence type="ECO:0000313" key="6">
    <source>
        <dbReference type="EMBL" id="RAM02152.1"/>
    </source>
</evidence>
<evidence type="ECO:0000259" key="4">
    <source>
        <dbReference type="PROSITE" id="PS50893"/>
    </source>
</evidence>
<dbReference type="Proteomes" id="UP000293902">
    <property type="component" value="Chromosome"/>
</dbReference>
<dbReference type="Pfam" id="PF00005">
    <property type="entry name" value="ABC_tran"/>
    <property type="match status" value="1"/>
</dbReference>
<dbReference type="EMBL" id="CP036313">
    <property type="protein sequence ID" value="QBH13920.1"/>
    <property type="molecule type" value="Genomic_DNA"/>
</dbReference>
<dbReference type="GO" id="GO:0015188">
    <property type="term" value="F:L-isoleucine transmembrane transporter activity"/>
    <property type="evidence" value="ECO:0007669"/>
    <property type="project" value="TreeGrafter"/>
</dbReference>
<proteinExistence type="predicted"/>
<feature type="domain" description="ABC transporter" evidence="4">
    <location>
        <begin position="16"/>
        <end position="263"/>
    </location>
</feature>
<dbReference type="GO" id="GO:0015192">
    <property type="term" value="F:L-phenylalanine transmembrane transporter activity"/>
    <property type="evidence" value="ECO:0007669"/>
    <property type="project" value="TreeGrafter"/>
</dbReference>
<dbReference type="PROSITE" id="PS50893">
    <property type="entry name" value="ABC_TRANSPORTER_2"/>
    <property type="match status" value="1"/>
</dbReference>
<keyword evidence="3 6" id="KW-0067">ATP-binding</keyword>
<reference evidence="5 8" key="2">
    <citation type="submission" date="2019-02" db="EMBL/GenBank/DDBJ databases">
        <title>Complete genome sequence of Desulfobacter hydrogenophilus AcRS1.</title>
        <authorList>
            <person name="Marietou A."/>
            <person name="Lund M.B."/>
            <person name="Marshall I.P.G."/>
            <person name="Schreiber L."/>
            <person name="Jorgensen B."/>
        </authorList>
    </citation>
    <scope>NUCLEOTIDE SEQUENCE [LARGE SCALE GENOMIC DNA]</scope>
    <source>
        <strain evidence="5 8">AcRS1</strain>
    </source>
</reference>
<dbReference type="GO" id="GO:0042941">
    <property type="term" value="P:D-alanine transmembrane transport"/>
    <property type="evidence" value="ECO:0007669"/>
    <property type="project" value="TreeGrafter"/>
</dbReference>
<evidence type="ECO:0000256" key="2">
    <source>
        <dbReference type="ARBA" id="ARBA00022741"/>
    </source>
</evidence>
<reference evidence="6 7" key="1">
    <citation type="submission" date="2018-06" db="EMBL/GenBank/DDBJ databases">
        <title>Complete Genome Sequence of Desulfobacter hydrogenophilus (DSM3380).</title>
        <authorList>
            <person name="Marietou A."/>
            <person name="Schreiber L."/>
            <person name="Marshall I."/>
            <person name="Jorgensen B."/>
        </authorList>
    </citation>
    <scope>NUCLEOTIDE SEQUENCE [LARGE SCALE GENOMIC DNA]</scope>
    <source>
        <strain evidence="6 7">DSM 3380</strain>
    </source>
</reference>
<dbReference type="GO" id="GO:1903805">
    <property type="term" value="P:L-valine import across plasma membrane"/>
    <property type="evidence" value="ECO:0007669"/>
    <property type="project" value="TreeGrafter"/>
</dbReference>
<evidence type="ECO:0000313" key="7">
    <source>
        <dbReference type="Proteomes" id="UP000248798"/>
    </source>
</evidence>
<dbReference type="CDD" id="cd03219">
    <property type="entry name" value="ABC_Mj1267_LivG_branched"/>
    <property type="match status" value="1"/>
</dbReference>
<protein>
    <submittedName>
        <fullName evidence="5 6">ABC transporter ATP-binding protein</fullName>
    </submittedName>
</protein>
<evidence type="ECO:0000313" key="5">
    <source>
        <dbReference type="EMBL" id="QBH13920.1"/>
    </source>
</evidence>
<dbReference type="PANTHER" id="PTHR45772">
    <property type="entry name" value="CONSERVED COMPONENT OF ABC TRANSPORTER FOR NATURAL AMINO ACIDS-RELATED"/>
    <property type="match status" value="1"/>
</dbReference>
<dbReference type="GO" id="GO:0016887">
    <property type="term" value="F:ATP hydrolysis activity"/>
    <property type="evidence" value="ECO:0007669"/>
    <property type="project" value="InterPro"/>
</dbReference>
<keyword evidence="8" id="KW-1185">Reference proteome</keyword>
<sequence>MILSQQTLGIRAEQILEAQDLTKMFGGVKAQDKISFAIEKGIVCGLIGPNGAGKTTLFNMITGIYRPDAGKVVFNGKDIRKMPVHRLVKAGVARTFQHVELFSSMTLLENIMVGMHVRTKAGFWAAVTRIPAMKKEERQSRRRAEELLEFTDLAADAHKMAGDLPAGRQKTAQIARALASEPLLLLLDEPAAGLNPVETHALGKLIQKIKQSGITMMLVEHDMSLVMGISDKVVVLDQGKKLAEGTPRQIQRNEAVMSAYLGNG</sequence>
<dbReference type="SMART" id="SM00382">
    <property type="entry name" value="AAA"/>
    <property type="match status" value="1"/>
</dbReference>
<dbReference type="InterPro" id="IPR032823">
    <property type="entry name" value="BCA_ABC_TP_C"/>
</dbReference>
<dbReference type="Pfam" id="PF12399">
    <property type="entry name" value="BCA_ABC_TP_C"/>
    <property type="match status" value="1"/>
</dbReference>
<name>A0A328FFE7_9BACT</name>
<dbReference type="Gene3D" id="3.40.50.300">
    <property type="entry name" value="P-loop containing nucleotide triphosphate hydrolases"/>
    <property type="match status" value="1"/>
</dbReference>
<dbReference type="OrthoDB" id="5405085at2"/>
<dbReference type="InterPro" id="IPR003593">
    <property type="entry name" value="AAA+_ATPase"/>
</dbReference>
<dbReference type="Proteomes" id="UP000248798">
    <property type="component" value="Unassembled WGS sequence"/>
</dbReference>
<dbReference type="RefSeq" id="WP_111956325.1">
    <property type="nucleotide sequence ID" value="NZ_CP036313.1"/>
</dbReference>
<dbReference type="EMBL" id="QLNI01000018">
    <property type="protein sequence ID" value="RAM02152.1"/>
    <property type="molecule type" value="Genomic_DNA"/>
</dbReference>
<dbReference type="GO" id="GO:0015808">
    <property type="term" value="P:L-alanine transport"/>
    <property type="evidence" value="ECO:0007669"/>
    <property type="project" value="TreeGrafter"/>
</dbReference>
<dbReference type="FunFam" id="3.40.50.300:FF:000421">
    <property type="entry name" value="Branched-chain amino acid ABC transporter ATP-binding protein"/>
    <property type="match status" value="1"/>
</dbReference>
<dbReference type="SUPFAM" id="SSF52540">
    <property type="entry name" value="P-loop containing nucleoside triphosphate hydrolases"/>
    <property type="match status" value="1"/>
</dbReference>
<organism evidence="6 7">
    <name type="scientific">Desulfobacter hydrogenophilus</name>
    <dbReference type="NCBI Taxonomy" id="2291"/>
    <lineage>
        <taxon>Bacteria</taxon>
        <taxon>Pseudomonadati</taxon>
        <taxon>Thermodesulfobacteriota</taxon>
        <taxon>Desulfobacteria</taxon>
        <taxon>Desulfobacterales</taxon>
        <taxon>Desulfobacteraceae</taxon>
        <taxon>Desulfobacter</taxon>
    </lineage>
</organism>
<dbReference type="GO" id="GO:0005886">
    <property type="term" value="C:plasma membrane"/>
    <property type="evidence" value="ECO:0007669"/>
    <property type="project" value="TreeGrafter"/>
</dbReference>